<feature type="transmembrane region" description="Helical" evidence="1">
    <location>
        <begin position="133"/>
        <end position="153"/>
    </location>
</feature>
<dbReference type="Pfam" id="PF11667">
    <property type="entry name" value="DUF3267"/>
    <property type="match status" value="1"/>
</dbReference>
<keyword evidence="3" id="KW-1185">Reference proteome</keyword>
<dbReference type="InterPro" id="IPR021683">
    <property type="entry name" value="DUF3267"/>
</dbReference>
<feature type="transmembrane region" description="Helical" evidence="1">
    <location>
        <begin position="32"/>
        <end position="49"/>
    </location>
</feature>
<evidence type="ECO:0000313" key="2">
    <source>
        <dbReference type="EMBL" id="RJX45154.1"/>
    </source>
</evidence>
<dbReference type="Proteomes" id="UP000276588">
    <property type="component" value="Unassembled WGS sequence"/>
</dbReference>
<dbReference type="RefSeq" id="WP_120099992.1">
    <property type="nucleotide sequence ID" value="NZ_QKNY01000001.1"/>
</dbReference>
<evidence type="ECO:0008006" key="4">
    <source>
        <dbReference type="Google" id="ProtNLM"/>
    </source>
</evidence>
<evidence type="ECO:0000313" key="3">
    <source>
        <dbReference type="Proteomes" id="UP000276588"/>
    </source>
</evidence>
<protein>
    <recommendedName>
        <fullName evidence="4">DUF3267 domain-containing protein</fullName>
    </recommendedName>
</protein>
<evidence type="ECO:0000256" key="1">
    <source>
        <dbReference type="SAM" id="Phobius"/>
    </source>
</evidence>
<keyword evidence="1" id="KW-0472">Membrane</keyword>
<dbReference type="AlphaFoldDB" id="A0A3A6PU58"/>
<gene>
    <name evidence="2" type="ORF">DM826_00180</name>
</gene>
<sequence>MSGHNESDTTKHRLKTLSADPNWNEYIIPERAIGVTGALIVIVVSVLFYPEEIIRFGSELDQGYISALQSIAPEIGLIFLLVVVHECIHYAVAVAEGKKPQFGLKVRKTVGLPLEINPYVIALKQRISRNENILVLIAPLILINSLAVGVLLLPMPNKVSYYAELVFVVNTIGSIQDIYNVIRLLGFPKTTEFVNFVDDEVRTFYTTQSE</sequence>
<reference evidence="2 3" key="1">
    <citation type="submission" date="2018-06" db="EMBL/GenBank/DDBJ databases">
        <title>Halonotius sp. F13-13 a new haloarchaeeon isolated from a solar saltern from Isla Cristina, Huelva, Spain.</title>
        <authorList>
            <person name="Duran-Viseras A."/>
            <person name="Sanchez-Porro C."/>
            <person name="Ventosa A."/>
        </authorList>
    </citation>
    <scope>NUCLEOTIDE SEQUENCE [LARGE SCALE GENOMIC DNA]</scope>
    <source>
        <strain evidence="2 3">F13-13</strain>
    </source>
</reference>
<dbReference type="EMBL" id="QKNY01000001">
    <property type="protein sequence ID" value="RJX45154.1"/>
    <property type="molecule type" value="Genomic_DNA"/>
</dbReference>
<keyword evidence="1" id="KW-0812">Transmembrane</keyword>
<keyword evidence="1" id="KW-1133">Transmembrane helix</keyword>
<dbReference type="OrthoDB" id="222560at2157"/>
<accession>A0A3A6PU58</accession>
<proteinExistence type="predicted"/>
<feature type="transmembrane region" description="Helical" evidence="1">
    <location>
        <begin position="159"/>
        <end position="179"/>
    </location>
</feature>
<comment type="caution">
    <text evidence="2">The sequence shown here is derived from an EMBL/GenBank/DDBJ whole genome shotgun (WGS) entry which is preliminary data.</text>
</comment>
<organism evidence="2 3">
    <name type="scientific">Halonotius aquaticus</name>
    <dbReference type="NCBI Taxonomy" id="2216978"/>
    <lineage>
        <taxon>Archaea</taxon>
        <taxon>Methanobacteriati</taxon>
        <taxon>Methanobacteriota</taxon>
        <taxon>Stenosarchaea group</taxon>
        <taxon>Halobacteria</taxon>
        <taxon>Halobacteriales</taxon>
        <taxon>Haloferacaceae</taxon>
        <taxon>Halonotius</taxon>
    </lineage>
</organism>
<name>A0A3A6PU58_9EURY</name>